<evidence type="ECO:0000313" key="4">
    <source>
        <dbReference type="Proteomes" id="UP000279236"/>
    </source>
</evidence>
<evidence type="ECO:0000256" key="2">
    <source>
        <dbReference type="ARBA" id="ARBA00022737"/>
    </source>
</evidence>
<dbReference type="RefSeq" id="XP_028473205.1">
    <property type="nucleotide sequence ID" value="XM_028618249.1"/>
</dbReference>
<dbReference type="PANTHER" id="PTHR44472">
    <property type="entry name" value="DDB1- AND CUL4-ASSOCIATED FACTOR 4-RELATED"/>
    <property type="match status" value="1"/>
</dbReference>
<keyword evidence="1" id="KW-0853">WD repeat</keyword>
<sequence>MSSFDDVTSLASSRSIHTIVHNDASPLTLSRRKTLSDPLALHHASRDHVYAGLRCSQVTLEDLRTPNRVATPNIIATLPAGKAVVAVKRLKDSAVPWGLAVSGLCNQLLIFDVRYACQPLLELSGHVNSYHTTLAMATSPDDTVVFAGGSDHRLRAWSTVTGEQLRPPPNDRRSVLSMSYRHLVEHVDIAEDLTVRVAAAGDILRFAPHHAHPGT</sequence>
<keyword evidence="4" id="KW-1185">Reference proteome</keyword>
<gene>
    <name evidence="3" type="ORF">EHS24_002513</name>
</gene>
<dbReference type="GeneID" id="39587056"/>
<organism evidence="3 4">
    <name type="scientific">Apiotrichum porosum</name>
    <dbReference type="NCBI Taxonomy" id="105984"/>
    <lineage>
        <taxon>Eukaryota</taxon>
        <taxon>Fungi</taxon>
        <taxon>Dikarya</taxon>
        <taxon>Basidiomycota</taxon>
        <taxon>Agaricomycotina</taxon>
        <taxon>Tremellomycetes</taxon>
        <taxon>Trichosporonales</taxon>
        <taxon>Trichosporonaceae</taxon>
        <taxon>Apiotrichum</taxon>
    </lineage>
</organism>
<dbReference type="PANTHER" id="PTHR44472:SF1">
    <property type="entry name" value="DDB1 AND CUL4 ASSOCIATED FACTOR 4"/>
    <property type="match status" value="1"/>
</dbReference>
<name>A0A427XGS8_9TREE</name>
<proteinExistence type="predicted"/>
<evidence type="ECO:0000256" key="1">
    <source>
        <dbReference type="ARBA" id="ARBA00022574"/>
    </source>
</evidence>
<protein>
    <submittedName>
        <fullName evidence="3">Uncharacterized protein</fullName>
    </submittedName>
</protein>
<keyword evidence="2" id="KW-0677">Repeat</keyword>
<accession>A0A427XGS8</accession>
<dbReference type="AlphaFoldDB" id="A0A427XGS8"/>
<dbReference type="InterPro" id="IPR015943">
    <property type="entry name" value="WD40/YVTN_repeat-like_dom_sf"/>
</dbReference>
<dbReference type="OrthoDB" id="128867at2759"/>
<dbReference type="InterPro" id="IPR036322">
    <property type="entry name" value="WD40_repeat_dom_sf"/>
</dbReference>
<dbReference type="Gene3D" id="2.130.10.10">
    <property type="entry name" value="YVTN repeat-like/Quinoprotein amine dehydrogenase"/>
    <property type="match status" value="1"/>
</dbReference>
<dbReference type="EMBL" id="RSCE01000013">
    <property type="protein sequence ID" value="RSH78058.1"/>
    <property type="molecule type" value="Genomic_DNA"/>
</dbReference>
<evidence type="ECO:0000313" key="3">
    <source>
        <dbReference type="EMBL" id="RSH78058.1"/>
    </source>
</evidence>
<dbReference type="SUPFAM" id="SSF50978">
    <property type="entry name" value="WD40 repeat-like"/>
    <property type="match status" value="1"/>
</dbReference>
<dbReference type="GO" id="GO:0080008">
    <property type="term" value="C:Cul4-RING E3 ubiquitin ligase complex"/>
    <property type="evidence" value="ECO:0007669"/>
    <property type="project" value="TreeGrafter"/>
</dbReference>
<reference evidence="3 4" key="1">
    <citation type="submission" date="2018-11" db="EMBL/GenBank/DDBJ databases">
        <title>Genome sequence of Apiotrichum porosum DSM 27194.</title>
        <authorList>
            <person name="Aliyu H."/>
            <person name="Gorte O."/>
            <person name="Ochsenreither K."/>
        </authorList>
    </citation>
    <scope>NUCLEOTIDE SEQUENCE [LARGE SCALE GENOMIC DNA]</scope>
    <source>
        <strain evidence="3 4">DSM 27194</strain>
    </source>
</reference>
<dbReference type="STRING" id="105984.A0A427XGS8"/>
<comment type="caution">
    <text evidence="3">The sequence shown here is derived from an EMBL/GenBank/DDBJ whole genome shotgun (WGS) entry which is preliminary data.</text>
</comment>
<dbReference type="InterPro" id="IPR052254">
    <property type="entry name" value="CUL4-DDB1_E3_ligase_receptor"/>
</dbReference>
<dbReference type="Proteomes" id="UP000279236">
    <property type="component" value="Unassembled WGS sequence"/>
</dbReference>